<comment type="caution">
    <text evidence="2">The sequence shown here is derived from an EMBL/GenBank/DDBJ whole genome shotgun (WGS) entry which is preliminary data.</text>
</comment>
<evidence type="ECO:0000256" key="1">
    <source>
        <dbReference type="SAM" id="MobiDB-lite"/>
    </source>
</evidence>
<proteinExistence type="predicted"/>
<evidence type="ECO:0000313" key="2">
    <source>
        <dbReference type="EMBL" id="KKL47150.1"/>
    </source>
</evidence>
<reference evidence="2" key="1">
    <citation type="journal article" date="2015" name="Nature">
        <title>Complex archaea that bridge the gap between prokaryotes and eukaryotes.</title>
        <authorList>
            <person name="Spang A."/>
            <person name="Saw J.H."/>
            <person name="Jorgensen S.L."/>
            <person name="Zaremba-Niedzwiedzka K."/>
            <person name="Martijn J."/>
            <person name="Lind A.E."/>
            <person name="van Eijk R."/>
            <person name="Schleper C."/>
            <person name="Guy L."/>
            <person name="Ettema T.J."/>
        </authorList>
    </citation>
    <scope>NUCLEOTIDE SEQUENCE</scope>
</reference>
<dbReference type="EMBL" id="LAZR01033774">
    <property type="protein sequence ID" value="KKL47150.1"/>
    <property type="molecule type" value="Genomic_DNA"/>
</dbReference>
<gene>
    <name evidence="2" type="ORF">LCGC14_2338440</name>
</gene>
<organism evidence="2">
    <name type="scientific">marine sediment metagenome</name>
    <dbReference type="NCBI Taxonomy" id="412755"/>
    <lineage>
        <taxon>unclassified sequences</taxon>
        <taxon>metagenomes</taxon>
        <taxon>ecological metagenomes</taxon>
    </lineage>
</organism>
<dbReference type="AlphaFoldDB" id="A0A0F9EQH0"/>
<name>A0A0F9EQH0_9ZZZZ</name>
<feature type="region of interest" description="Disordered" evidence="1">
    <location>
        <begin position="1"/>
        <end position="37"/>
    </location>
</feature>
<sequence>AEKSPELLKNAPHTTPVSRLDEVQAARKPNLRWQKQT</sequence>
<protein>
    <submittedName>
        <fullName evidence="2">Uncharacterized protein</fullName>
    </submittedName>
</protein>
<feature type="non-terminal residue" evidence="2">
    <location>
        <position position="1"/>
    </location>
</feature>
<accession>A0A0F9EQH0</accession>